<dbReference type="InterPro" id="IPR050469">
    <property type="entry name" value="Diguanylate_Cyclase"/>
</dbReference>
<evidence type="ECO:0000256" key="1">
    <source>
        <dbReference type="ARBA" id="ARBA00012528"/>
    </source>
</evidence>
<feature type="transmembrane region" description="Helical" evidence="3">
    <location>
        <begin position="101"/>
        <end position="119"/>
    </location>
</feature>
<sequence>MEWASAAFGAFLGIAGVVGAGALALYPLVRRSYLVWGAMRMAFFAAMALALLLTSAPLLPDMGLDGLRLSEIALSLGVACTGPFLATYIEKHITLGQHRRHLWYILPLGLFAAIATALGERLPMFHQFHDFALLLATFLLASGLWAAVRRGSRVAQIQAVGWAPLILLGIGAFSYEFFVREDLPYWQVAVLAGLTLDLLVTFAGIIRNFGQIMLERDRAVANIEAAEQMMHIDPLTNIANRRGLEHHFVHAPGKRPVGLALIDCDHFKQINDNFGHDMGDRVLAAVAQALKGHDLFEARLGGEEFVVLIYSDDWQNLAETARRRITHVVRLAVPEMPNAVTASAGLTAIAASDTLGSALKRADRALYAAKEGGRNRSLALTEFRPDKAPLFEVA</sequence>
<keyword evidence="3" id="KW-1133">Transmembrane helix</keyword>
<feature type="transmembrane region" description="Helical" evidence="3">
    <location>
        <begin position="6"/>
        <end position="29"/>
    </location>
</feature>
<evidence type="ECO:0000313" key="5">
    <source>
        <dbReference type="EMBL" id="MXO51301.1"/>
    </source>
</evidence>
<dbReference type="NCBIfam" id="TIGR00254">
    <property type="entry name" value="GGDEF"/>
    <property type="match status" value="1"/>
</dbReference>
<feature type="transmembrane region" description="Helical" evidence="3">
    <location>
        <begin position="72"/>
        <end position="89"/>
    </location>
</feature>
<dbReference type="RefSeq" id="WP_160607950.1">
    <property type="nucleotide sequence ID" value="NZ_WTYF01000004.1"/>
</dbReference>
<feature type="transmembrane region" description="Helical" evidence="3">
    <location>
        <begin position="41"/>
        <end position="60"/>
    </location>
</feature>
<dbReference type="OrthoDB" id="9759607at2"/>
<dbReference type="SUPFAM" id="SSF55073">
    <property type="entry name" value="Nucleotide cyclase"/>
    <property type="match status" value="1"/>
</dbReference>
<feature type="domain" description="GGDEF" evidence="4">
    <location>
        <begin position="255"/>
        <end position="382"/>
    </location>
</feature>
<keyword evidence="6" id="KW-1185">Reference proteome</keyword>
<organism evidence="5 6">
    <name type="scientific">Qipengyuania gaetbuli</name>
    <dbReference type="NCBI Taxonomy" id="266952"/>
    <lineage>
        <taxon>Bacteria</taxon>
        <taxon>Pseudomonadati</taxon>
        <taxon>Pseudomonadota</taxon>
        <taxon>Alphaproteobacteria</taxon>
        <taxon>Sphingomonadales</taxon>
        <taxon>Erythrobacteraceae</taxon>
        <taxon>Qipengyuania</taxon>
    </lineage>
</organism>
<evidence type="ECO:0000256" key="3">
    <source>
        <dbReference type="SAM" id="Phobius"/>
    </source>
</evidence>
<feature type="transmembrane region" description="Helical" evidence="3">
    <location>
        <begin position="185"/>
        <end position="206"/>
    </location>
</feature>
<evidence type="ECO:0000313" key="6">
    <source>
        <dbReference type="Proteomes" id="UP000444185"/>
    </source>
</evidence>
<dbReference type="InterPro" id="IPR029787">
    <property type="entry name" value="Nucleotide_cyclase"/>
</dbReference>
<dbReference type="Proteomes" id="UP000444185">
    <property type="component" value="Unassembled WGS sequence"/>
</dbReference>
<dbReference type="Gene3D" id="3.30.70.270">
    <property type="match status" value="1"/>
</dbReference>
<accession>A0A844XZR0</accession>
<dbReference type="EMBL" id="WTYF01000004">
    <property type="protein sequence ID" value="MXO51301.1"/>
    <property type="molecule type" value="Genomic_DNA"/>
</dbReference>
<dbReference type="PANTHER" id="PTHR45138:SF9">
    <property type="entry name" value="DIGUANYLATE CYCLASE DGCM-RELATED"/>
    <property type="match status" value="1"/>
</dbReference>
<dbReference type="Pfam" id="PF00990">
    <property type="entry name" value="GGDEF"/>
    <property type="match status" value="1"/>
</dbReference>
<dbReference type="EC" id="2.7.7.65" evidence="1"/>
<evidence type="ECO:0000256" key="2">
    <source>
        <dbReference type="ARBA" id="ARBA00034247"/>
    </source>
</evidence>
<keyword evidence="3" id="KW-0812">Transmembrane</keyword>
<gene>
    <name evidence="5" type="ORF">GRI42_08290</name>
</gene>
<feature type="transmembrane region" description="Helical" evidence="3">
    <location>
        <begin position="131"/>
        <end position="148"/>
    </location>
</feature>
<dbReference type="GO" id="GO:1902201">
    <property type="term" value="P:negative regulation of bacterial-type flagellum-dependent cell motility"/>
    <property type="evidence" value="ECO:0007669"/>
    <property type="project" value="TreeGrafter"/>
</dbReference>
<dbReference type="PANTHER" id="PTHR45138">
    <property type="entry name" value="REGULATORY COMPONENTS OF SENSORY TRANSDUCTION SYSTEM"/>
    <property type="match status" value="1"/>
</dbReference>
<dbReference type="AlphaFoldDB" id="A0A844XZR0"/>
<dbReference type="SMART" id="SM00267">
    <property type="entry name" value="GGDEF"/>
    <property type="match status" value="1"/>
</dbReference>
<dbReference type="InterPro" id="IPR000160">
    <property type="entry name" value="GGDEF_dom"/>
</dbReference>
<protein>
    <recommendedName>
        <fullName evidence="1">diguanylate cyclase</fullName>
        <ecNumber evidence="1">2.7.7.65</ecNumber>
    </recommendedName>
</protein>
<comment type="catalytic activity">
    <reaction evidence="2">
        <text>2 GTP = 3',3'-c-di-GMP + 2 diphosphate</text>
        <dbReference type="Rhea" id="RHEA:24898"/>
        <dbReference type="ChEBI" id="CHEBI:33019"/>
        <dbReference type="ChEBI" id="CHEBI:37565"/>
        <dbReference type="ChEBI" id="CHEBI:58805"/>
        <dbReference type="EC" id="2.7.7.65"/>
    </reaction>
</comment>
<reference evidence="5 6" key="1">
    <citation type="submission" date="2019-12" db="EMBL/GenBank/DDBJ databases">
        <title>Genomic-based taxomic classification of the family Erythrobacteraceae.</title>
        <authorList>
            <person name="Xu L."/>
        </authorList>
    </citation>
    <scope>NUCLEOTIDE SEQUENCE [LARGE SCALE GENOMIC DNA]</scope>
    <source>
        <strain evidence="5 6">DSM 16225</strain>
    </source>
</reference>
<feature type="transmembrane region" description="Helical" evidence="3">
    <location>
        <begin position="160"/>
        <end position="179"/>
    </location>
</feature>
<keyword evidence="3" id="KW-0472">Membrane</keyword>
<dbReference type="CDD" id="cd01949">
    <property type="entry name" value="GGDEF"/>
    <property type="match status" value="1"/>
</dbReference>
<dbReference type="GO" id="GO:0043709">
    <property type="term" value="P:cell adhesion involved in single-species biofilm formation"/>
    <property type="evidence" value="ECO:0007669"/>
    <property type="project" value="TreeGrafter"/>
</dbReference>
<dbReference type="InterPro" id="IPR043128">
    <property type="entry name" value="Rev_trsase/Diguanyl_cyclase"/>
</dbReference>
<name>A0A844XZR0_9SPHN</name>
<proteinExistence type="predicted"/>
<dbReference type="PROSITE" id="PS50887">
    <property type="entry name" value="GGDEF"/>
    <property type="match status" value="1"/>
</dbReference>
<evidence type="ECO:0000259" key="4">
    <source>
        <dbReference type="PROSITE" id="PS50887"/>
    </source>
</evidence>
<dbReference type="GO" id="GO:0052621">
    <property type="term" value="F:diguanylate cyclase activity"/>
    <property type="evidence" value="ECO:0007669"/>
    <property type="project" value="UniProtKB-EC"/>
</dbReference>
<comment type="caution">
    <text evidence="5">The sequence shown here is derived from an EMBL/GenBank/DDBJ whole genome shotgun (WGS) entry which is preliminary data.</text>
</comment>
<dbReference type="GO" id="GO:0005886">
    <property type="term" value="C:plasma membrane"/>
    <property type="evidence" value="ECO:0007669"/>
    <property type="project" value="TreeGrafter"/>
</dbReference>